<feature type="compositionally biased region" description="Polar residues" evidence="1">
    <location>
        <begin position="35"/>
        <end position="46"/>
    </location>
</feature>
<reference evidence="2" key="1">
    <citation type="journal article" date="2022" name="Int. J. Mol. Sci.">
        <title>Draft Genome of Tanacetum Coccineum: Genomic Comparison of Closely Related Tanacetum-Family Plants.</title>
        <authorList>
            <person name="Yamashiro T."/>
            <person name="Shiraishi A."/>
            <person name="Nakayama K."/>
            <person name="Satake H."/>
        </authorList>
    </citation>
    <scope>NUCLEOTIDE SEQUENCE</scope>
</reference>
<evidence type="ECO:0000256" key="1">
    <source>
        <dbReference type="SAM" id="MobiDB-lite"/>
    </source>
</evidence>
<feature type="region of interest" description="Disordered" evidence="1">
    <location>
        <begin position="28"/>
        <end position="50"/>
    </location>
</feature>
<accession>A0ABQ5BYD4</accession>
<dbReference type="EMBL" id="BQNB010013592">
    <property type="protein sequence ID" value="GJT17844.1"/>
    <property type="molecule type" value="Genomic_DNA"/>
</dbReference>
<keyword evidence="3" id="KW-1185">Reference proteome</keyword>
<comment type="caution">
    <text evidence="2">The sequence shown here is derived from an EMBL/GenBank/DDBJ whole genome shotgun (WGS) entry which is preliminary data.</text>
</comment>
<proteinExistence type="predicted"/>
<reference evidence="2" key="2">
    <citation type="submission" date="2022-01" db="EMBL/GenBank/DDBJ databases">
        <authorList>
            <person name="Yamashiro T."/>
            <person name="Shiraishi A."/>
            <person name="Satake H."/>
            <person name="Nakayama K."/>
        </authorList>
    </citation>
    <scope>NUCLEOTIDE SEQUENCE</scope>
</reference>
<evidence type="ECO:0000313" key="3">
    <source>
        <dbReference type="Proteomes" id="UP001151760"/>
    </source>
</evidence>
<name>A0ABQ5BYD4_9ASTR</name>
<protein>
    <submittedName>
        <fullName evidence="2">Uncharacterized protein</fullName>
    </submittedName>
</protein>
<evidence type="ECO:0000313" key="2">
    <source>
        <dbReference type="EMBL" id="GJT17844.1"/>
    </source>
</evidence>
<feature type="region of interest" description="Disordered" evidence="1">
    <location>
        <begin position="76"/>
        <end position="98"/>
    </location>
</feature>
<sequence>MTPLPGFLTLTPIPSSNELLPITVSTFTGKAPKNTPLTNHASTSANPDPMTNLRAELEYFSTEYDEERELEPRPIRNRETTSVLHTRSLRAQRQRERMVDFKDVPNRDGGRVERYSECGRPSGLGIDNDRSQGINLPLLLTAHLGRSENGQPLQSSLISMHGGPQPSINTGENLPQTGKKTCDPRIHHLLDPCSAFGGSVGGAGTKIVIL</sequence>
<organism evidence="2 3">
    <name type="scientific">Tanacetum coccineum</name>
    <dbReference type="NCBI Taxonomy" id="301880"/>
    <lineage>
        <taxon>Eukaryota</taxon>
        <taxon>Viridiplantae</taxon>
        <taxon>Streptophyta</taxon>
        <taxon>Embryophyta</taxon>
        <taxon>Tracheophyta</taxon>
        <taxon>Spermatophyta</taxon>
        <taxon>Magnoliopsida</taxon>
        <taxon>eudicotyledons</taxon>
        <taxon>Gunneridae</taxon>
        <taxon>Pentapetalae</taxon>
        <taxon>asterids</taxon>
        <taxon>campanulids</taxon>
        <taxon>Asterales</taxon>
        <taxon>Asteraceae</taxon>
        <taxon>Asteroideae</taxon>
        <taxon>Anthemideae</taxon>
        <taxon>Anthemidinae</taxon>
        <taxon>Tanacetum</taxon>
    </lineage>
</organism>
<gene>
    <name evidence="2" type="ORF">Tco_0876550</name>
</gene>
<dbReference type="Proteomes" id="UP001151760">
    <property type="component" value="Unassembled WGS sequence"/>
</dbReference>